<protein>
    <submittedName>
        <fullName evidence="1">Uncharacterized protein</fullName>
    </submittedName>
</protein>
<name>A0ABW3B007_9FLAO</name>
<proteinExistence type="predicted"/>
<dbReference type="Proteomes" id="UP001597012">
    <property type="component" value="Unassembled WGS sequence"/>
</dbReference>
<sequence length="43" mass="4860">MCKNCSKATEQNTKLTTLCEKAKLQSLSDQEKLAMKEKLNKSI</sequence>
<organism evidence="1 2">
    <name type="scientific">Maribacter chungangensis</name>
    <dbReference type="NCBI Taxonomy" id="1069117"/>
    <lineage>
        <taxon>Bacteria</taxon>
        <taxon>Pseudomonadati</taxon>
        <taxon>Bacteroidota</taxon>
        <taxon>Flavobacteriia</taxon>
        <taxon>Flavobacteriales</taxon>
        <taxon>Flavobacteriaceae</taxon>
        <taxon>Maribacter</taxon>
    </lineage>
</organism>
<comment type="caution">
    <text evidence="1">The sequence shown here is derived from an EMBL/GenBank/DDBJ whole genome shotgun (WGS) entry which is preliminary data.</text>
</comment>
<evidence type="ECO:0000313" key="1">
    <source>
        <dbReference type="EMBL" id="MFD0796623.1"/>
    </source>
</evidence>
<dbReference type="EMBL" id="JBHTHY010000003">
    <property type="protein sequence ID" value="MFD0796623.1"/>
    <property type="molecule type" value="Genomic_DNA"/>
</dbReference>
<keyword evidence="2" id="KW-1185">Reference proteome</keyword>
<reference evidence="2" key="1">
    <citation type="journal article" date="2019" name="Int. J. Syst. Evol. Microbiol.">
        <title>The Global Catalogue of Microorganisms (GCM) 10K type strain sequencing project: providing services to taxonomists for standard genome sequencing and annotation.</title>
        <authorList>
            <consortium name="The Broad Institute Genomics Platform"/>
            <consortium name="The Broad Institute Genome Sequencing Center for Infectious Disease"/>
            <person name="Wu L."/>
            <person name="Ma J."/>
        </authorList>
    </citation>
    <scope>NUCLEOTIDE SEQUENCE [LARGE SCALE GENOMIC DNA]</scope>
    <source>
        <strain evidence="2">CCUG 61948</strain>
    </source>
</reference>
<evidence type="ECO:0000313" key="2">
    <source>
        <dbReference type="Proteomes" id="UP001597012"/>
    </source>
</evidence>
<gene>
    <name evidence="1" type="ORF">ACFQZJ_04070</name>
</gene>
<dbReference type="RefSeq" id="WP_379932501.1">
    <property type="nucleotide sequence ID" value="NZ_JBHTHY010000003.1"/>
</dbReference>
<accession>A0ABW3B007</accession>